<evidence type="ECO:0000256" key="1">
    <source>
        <dbReference type="ARBA" id="ARBA00009998"/>
    </source>
</evidence>
<dbReference type="EC" id="3.1.11.6" evidence="6"/>
<comment type="subunit">
    <text evidence="6">Heterooligomer composed of large and small subunits.</text>
</comment>
<accession>A0A0J8VDC8</accession>
<dbReference type="EMBL" id="PYLZ01000006">
    <property type="protein sequence ID" value="PSW24073.1"/>
    <property type="molecule type" value="Genomic_DNA"/>
</dbReference>
<comment type="caution">
    <text evidence="7">The sequence shown here is derived from an EMBL/GenBank/DDBJ whole genome shotgun (WGS) entry which is preliminary data.</text>
</comment>
<gene>
    <name evidence="6" type="primary">xseB</name>
    <name evidence="7" type="ORF">C9I94_12080</name>
</gene>
<keyword evidence="2 6" id="KW-0963">Cytoplasm</keyword>
<evidence type="ECO:0000313" key="7">
    <source>
        <dbReference type="EMBL" id="PSW24073.1"/>
    </source>
</evidence>
<reference evidence="7 8" key="1">
    <citation type="submission" date="2018-01" db="EMBL/GenBank/DDBJ databases">
        <title>Whole genome sequencing of Histamine producing bacteria.</title>
        <authorList>
            <person name="Butler K."/>
        </authorList>
    </citation>
    <scope>NUCLEOTIDE SEQUENCE [LARGE SCALE GENOMIC DNA]</scope>
    <source>
        <strain evidence="7 8">DSM 24669</strain>
    </source>
</reference>
<proteinExistence type="inferred from homology"/>
<dbReference type="GO" id="GO:0005829">
    <property type="term" value="C:cytosol"/>
    <property type="evidence" value="ECO:0007669"/>
    <property type="project" value="TreeGrafter"/>
</dbReference>
<dbReference type="Proteomes" id="UP000240481">
    <property type="component" value="Unassembled WGS sequence"/>
</dbReference>
<dbReference type="HAMAP" id="MF_00337">
    <property type="entry name" value="Exonuc_7_S"/>
    <property type="match status" value="1"/>
</dbReference>
<dbReference type="GO" id="GO:0009318">
    <property type="term" value="C:exodeoxyribonuclease VII complex"/>
    <property type="evidence" value="ECO:0007669"/>
    <property type="project" value="UniProtKB-UniRule"/>
</dbReference>
<dbReference type="Gene3D" id="1.10.287.1040">
    <property type="entry name" value="Exonuclease VII, small subunit"/>
    <property type="match status" value="1"/>
</dbReference>
<protein>
    <recommendedName>
        <fullName evidence="6">Exodeoxyribonuclease 7 small subunit</fullName>
        <ecNumber evidence="6">3.1.11.6</ecNumber>
    </recommendedName>
    <alternativeName>
        <fullName evidence="6">Exodeoxyribonuclease VII small subunit</fullName>
        <shortName evidence="6">Exonuclease VII small subunit</shortName>
    </alternativeName>
</protein>
<evidence type="ECO:0000256" key="6">
    <source>
        <dbReference type="HAMAP-Rule" id="MF_00337"/>
    </source>
</evidence>
<organism evidence="7 8">
    <name type="scientific">Photobacterium swingsii</name>
    <dbReference type="NCBI Taxonomy" id="680026"/>
    <lineage>
        <taxon>Bacteria</taxon>
        <taxon>Pseudomonadati</taxon>
        <taxon>Pseudomonadota</taxon>
        <taxon>Gammaproteobacteria</taxon>
        <taxon>Vibrionales</taxon>
        <taxon>Vibrionaceae</taxon>
        <taxon>Photobacterium</taxon>
    </lineage>
</organism>
<evidence type="ECO:0000313" key="8">
    <source>
        <dbReference type="Proteomes" id="UP000240481"/>
    </source>
</evidence>
<dbReference type="AlphaFoldDB" id="A0A0J8VDC8"/>
<dbReference type="Pfam" id="PF02609">
    <property type="entry name" value="Exonuc_VII_S"/>
    <property type="match status" value="1"/>
</dbReference>
<dbReference type="PIRSF" id="PIRSF006488">
    <property type="entry name" value="Exonuc_VII_S"/>
    <property type="match status" value="1"/>
</dbReference>
<evidence type="ECO:0000256" key="5">
    <source>
        <dbReference type="ARBA" id="ARBA00022839"/>
    </source>
</evidence>
<comment type="function">
    <text evidence="6">Bidirectionally degrades single-stranded DNA into large acid-insoluble oligonucleotides, which are then degraded further into small acid-soluble oligonucleotides.</text>
</comment>
<dbReference type="PANTHER" id="PTHR34137:SF1">
    <property type="entry name" value="EXODEOXYRIBONUCLEASE 7 SMALL SUBUNIT"/>
    <property type="match status" value="1"/>
</dbReference>
<dbReference type="RefSeq" id="WP_048898139.1">
    <property type="nucleotide sequence ID" value="NZ_AP024852.1"/>
</dbReference>
<keyword evidence="4 6" id="KW-0378">Hydrolase</keyword>
<dbReference type="GO" id="GO:0006308">
    <property type="term" value="P:DNA catabolic process"/>
    <property type="evidence" value="ECO:0007669"/>
    <property type="project" value="UniProtKB-UniRule"/>
</dbReference>
<dbReference type="InterPro" id="IPR037004">
    <property type="entry name" value="Exonuc_VII_ssu_sf"/>
</dbReference>
<keyword evidence="8" id="KW-1185">Reference proteome</keyword>
<dbReference type="NCBIfam" id="TIGR01280">
    <property type="entry name" value="xseB"/>
    <property type="match status" value="1"/>
</dbReference>
<sequence>MAAKKPENMAFEDALDELDSIVAELESGDISLENALKKFERGIALARNSQQKLTQAEQRVDILLQADDEAPLTEFDTHNE</sequence>
<dbReference type="NCBIfam" id="NF002137">
    <property type="entry name" value="PRK00977.1-1"/>
    <property type="match status" value="1"/>
</dbReference>
<dbReference type="OrthoDB" id="5591562at2"/>
<comment type="catalytic activity">
    <reaction evidence="6">
        <text>Exonucleolytic cleavage in either 5'- to 3'- or 3'- to 5'-direction to yield nucleoside 5'-phosphates.</text>
        <dbReference type="EC" id="3.1.11.6"/>
    </reaction>
</comment>
<evidence type="ECO:0000256" key="3">
    <source>
        <dbReference type="ARBA" id="ARBA00022722"/>
    </source>
</evidence>
<comment type="subcellular location">
    <subcellularLocation>
        <location evidence="6">Cytoplasm</location>
    </subcellularLocation>
</comment>
<dbReference type="InterPro" id="IPR003761">
    <property type="entry name" value="Exonuc_VII_S"/>
</dbReference>
<evidence type="ECO:0000256" key="4">
    <source>
        <dbReference type="ARBA" id="ARBA00022801"/>
    </source>
</evidence>
<dbReference type="GO" id="GO:0008855">
    <property type="term" value="F:exodeoxyribonuclease VII activity"/>
    <property type="evidence" value="ECO:0007669"/>
    <property type="project" value="UniProtKB-UniRule"/>
</dbReference>
<comment type="similarity">
    <text evidence="1 6">Belongs to the XseB family.</text>
</comment>
<name>A0A0J8VDC8_9GAMM</name>
<dbReference type="NCBIfam" id="NF002140">
    <property type="entry name" value="PRK00977.1-4"/>
    <property type="match status" value="1"/>
</dbReference>
<dbReference type="PANTHER" id="PTHR34137">
    <property type="entry name" value="EXODEOXYRIBONUCLEASE 7 SMALL SUBUNIT"/>
    <property type="match status" value="1"/>
</dbReference>
<keyword evidence="3 6" id="KW-0540">Nuclease</keyword>
<dbReference type="STRING" id="680026.AB733_07195"/>
<keyword evidence="5 6" id="KW-0269">Exonuclease</keyword>
<evidence type="ECO:0000256" key="2">
    <source>
        <dbReference type="ARBA" id="ARBA00022490"/>
    </source>
</evidence>
<dbReference type="SUPFAM" id="SSF116842">
    <property type="entry name" value="XseB-like"/>
    <property type="match status" value="1"/>
</dbReference>